<keyword evidence="2" id="KW-1185">Reference proteome</keyword>
<name>A0ACC2QHQ2_9NEOP</name>
<protein>
    <submittedName>
        <fullName evidence="1">Uncharacterized protein</fullName>
    </submittedName>
</protein>
<gene>
    <name evidence="1" type="ORF">PYW08_013290</name>
</gene>
<proteinExistence type="predicted"/>
<reference evidence="1" key="1">
    <citation type="submission" date="2023-03" db="EMBL/GenBank/DDBJ databases">
        <title>Chromosome-level genomes of two armyworms, Mythimna separata and Mythimna loreyi, provide insights into the biosynthesis and reception of sex pheromones.</title>
        <authorList>
            <person name="Zhao H."/>
        </authorList>
    </citation>
    <scope>NUCLEOTIDE SEQUENCE</scope>
    <source>
        <strain evidence="1">BeijingLab</strain>
    </source>
</reference>
<sequence length="245" mass="29069">MMSWSNEETFKFIDLYKRETLIWNPKHEHYKDRTKVQEAWNRLEYGMQIPVAELKKKKETLMTAFRLHYKKILQSIRANEEEIYKPIWIFYEPLESFLKDVYEPPGTDTYTSPPYRPELDVATEFEQEEEDNLDSSSDKKEDIKPKLRLVKRYSSTLPLELQEVSKEMSNAFNTLNQALKNSKRQSVPIPKEEDDCDLYGRLLAKRLRQFSETERQEIMYELDGLLLSRCTGNSELITNSDLSDS</sequence>
<dbReference type="EMBL" id="CM056780">
    <property type="protein sequence ID" value="KAJ8716005.1"/>
    <property type="molecule type" value="Genomic_DNA"/>
</dbReference>
<comment type="caution">
    <text evidence="1">The sequence shown here is derived from an EMBL/GenBank/DDBJ whole genome shotgun (WGS) entry which is preliminary data.</text>
</comment>
<accession>A0ACC2QHQ2</accession>
<evidence type="ECO:0000313" key="2">
    <source>
        <dbReference type="Proteomes" id="UP001231649"/>
    </source>
</evidence>
<dbReference type="Proteomes" id="UP001231649">
    <property type="component" value="Chromosome 4"/>
</dbReference>
<evidence type="ECO:0000313" key="1">
    <source>
        <dbReference type="EMBL" id="KAJ8716005.1"/>
    </source>
</evidence>
<organism evidence="1 2">
    <name type="scientific">Mythimna loreyi</name>
    <dbReference type="NCBI Taxonomy" id="667449"/>
    <lineage>
        <taxon>Eukaryota</taxon>
        <taxon>Metazoa</taxon>
        <taxon>Ecdysozoa</taxon>
        <taxon>Arthropoda</taxon>
        <taxon>Hexapoda</taxon>
        <taxon>Insecta</taxon>
        <taxon>Pterygota</taxon>
        <taxon>Neoptera</taxon>
        <taxon>Endopterygota</taxon>
        <taxon>Lepidoptera</taxon>
        <taxon>Glossata</taxon>
        <taxon>Ditrysia</taxon>
        <taxon>Noctuoidea</taxon>
        <taxon>Noctuidae</taxon>
        <taxon>Noctuinae</taxon>
        <taxon>Hadenini</taxon>
        <taxon>Mythimna</taxon>
    </lineage>
</organism>